<reference evidence="1 2" key="1">
    <citation type="journal article" date="2020" name="Mol. Plant">
        <title>The Chromosome-Based Rubber Tree Genome Provides New Insights into Spurge Genome Evolution and Rubber Biosynthesis.</title>
        <authorList>
            <person name="Liu J."/>
            <person name="Shi C."/>
            <person name="Shi C.C."/>
            <person name="Li W."/>
            <person name="Zhang Q.J."/>
            <person name="Zhang Y."/>
            <person name="Li K."/>
            <person name="Lu H.F."/>
            <person name="Shi C."/>
            <person name="Zhu S.T."/>
            <person name="Xiao Z.Y."/>
            <person name="Nan H."/>
            <person name="Yue Y."/>
            <person name="Zhu X.G."/>
            <person name="Wu Y."/>
            <person name="Hong X.N."/>
            <person name="Fan G.Y."/>
            <person name="Tong Y."/>
            <person name="Zhang D."/>
            <person name="Mao C.L."/>
            <person name="Liu Y.L."/>
            <person name="Hao S.J."/>
            <person name="Liu W.Q."/>
            <person name="Lv M.Q."/>
            <person name="Zhang H.B."/>
            <person name="Liu Y."/>
            <person name="Hu-Tang G.R."/>
            <person name="Wang J.P."/>
            <person name="Wang J.H."/>
            <person name="Sun Y.H."/>
            <person name="Ni S.B."/>
            <person name="Chen W.B."/>
            <person name="Zhang X.C."/>
            <person name="Jiao Y.N."/>
            <person name="Eichler E.E."/>
            <person name="Li G.H."/>
            <person name="Liu X."/>
            <person name="Gao L.Z."/>
        </authorList>
    </citation>
    <scope>NUCLEOTIDE SEQUENCE [LARGE SCALE GENOMIC DNA]</scope>
    <source>
        <strain evidence="2">cv. GT1</strain>
        <tissue evidence="1">Leaf</tissue>
    </source>
</reference>
<proteinExistence type="predicted"/>
<dbReference type="Proteomes" id="UP000467840">
    <property type="component" value="Chromosome 16"/>
</dbReference>
<sequence length="73" mass="7681">MRDGATTEELEKEREGRGILGVDIPPHPRLVVDGVGFGFGFLILRSELEVIASSGPLRLLDGGGSHPIDGPAC</sequence>
<accession>A0A6A6LRN4</accession>
<organism evidence="1 2">
    <name type="scientific">Hevea brasiliensis</name>
    <name type="common">Para rubber tree</name>
    <name type="synonym">Siphonia brasiliensis</name>
    <dbReference type="NCBI Taxonomy" id="3981"/>
    <lineage>
        <taxon>Eukaryota</taxon>
        <taxon>Viridiplantae</taxon>
        <taxon>Streptophyta</taxon>
        <taxon>Embryophyta</taxon>
        <taxon>Tracheophyta</taxon>
        <taxon>Spermatophyta</taxon>
        <taxon>Magnoliopsida</taxon>
        <taxon>eudicotyledons</taxon>
        <taxon>Gunneridae</taxon>
        <taxon>Pentapetalae</taxon>
        <taxon>rosids</taxon>
        <taxon>fabids</taxon>
        <taxon>Malpighiales</taxon>
        <taxon>Euphorbiaceae</taxon>
        <taxon>Crotonoideae</taxon>
        <taxon>Micrandreae</taxon>
        <taxon>Hevea</taxon>
    </lineage>
</organism>
<dbReference type="EMBL" id="JAAGAX010000009">
    <property type="protein sequence ID" value="KAF2304112.1"/>
    <property type="molecule type" value="Genomic_DNA"/>
</dbReference>
<evidence type="ECO:0000313" key="1">
    <source>
        <dbReference type="EMBL" id="KAF2304112.1"/>
    </source>
</evidence>
<evidence type="ECO:0000313" key="2">
    <source>
        <dbReference type="Proteomes" id="UP000467840"/>
    </source>
</evidence>
<name>A0A6A6LRN4_HEVBR</name>
<protein>
    <submittedName>
        <fullName evidence="1">Uncharacterized protein</fullName>
    </submittedName>
</protein>
<comment type="caution">
    <text evidence="1">The sequence shown here is derived from an EMBL/GenBank/DDBJ whole genome shotgun (WGS) entry which is preliminary data.</text>
</comment>
<gene>
    <name evidence="1" type="ORF">GH714_027325</name>
</gene>
<dbReference type="AlphaFoldDB" id="A0A6A6LRN4"/>
<keyword evidence="2" id="KW-1185">Reference proteome</keyword>